<sequence>MFKKTAAVGFMVLFISSISMSICFAAKDSGVLTGVTTARSMVIDNNLQQARQKAVSDALEVALQNAFAELVSRQIFAANLDFFYDRVLSHTSDYIVTYRVLGGIESNDYYLVGVESKVDLARLEKTLTNAGILNASQDKPVILFFIAEKTPSDLLPKYWWGKNPIPYQSVAEQTIITEMTGEQDRFIIIGNGKDRPDPSLYNIRFDSIYDTAAARKLGKEMKADMIVFGKAVASEAINRMGDEKTFHAEINLEGYNLETGQKVINSQLQAVVKNNMAQQGNVQALVKAARLSARDLGDKINEYWTRNLRKEHTFDVRMEGAQFLPRFIALKQRLKQIPGIENMQPKENGSSYAIMEVFYKGRSSQFADAVMLKTFDSFGLEISDVTEDHVNIKFIEKEQSLLSDDSQGLENPIDINQVEENQITGE</sequence>
<proteinExistence type="predicted"/>
<dbReference type="STRING" id="651182.TOL2_C43080"/>
<dbReference type="KEGG" id="dto:TOL2_C43080"/>
<dbReference type="AlphaFoldDB" id="K0ND02"/>
<evidence type="ECO:0000313" key="2">
    <source>
        <dbReference type="EMBL" id="CCK82464.1"/>
    </source>
</evidence>
<feature type="chain" id="PRO_5003835473" evidence="1">
    <location>
        <begin position="22"/>
        <end position="426"/>
    </location>
</feature>
<evidence type="ECO:0000256" key="1">
    <source>
        <dbReference type="SAM" id="SignalP"/>
    </source>
</evidence>
<protein>
    <submittedName>
        <fullName evidence="2">Conserved uncharacterized protein</fullName>
    </submittedName>
</protein>
<dbReference type="InterPro" id="IPR038180">
    <property type="entry name" value="FlgT_N_sf"/>
</dbReference>
<dbReference type="Gene3D" id="3.30.1660.40">
    <property type="entry name" value="FlgT, N-terminal domain"/>
    <property type="match status" value="1"/>
</dbReference>
<name>K0ND02_DESTT</name>
<dbReference type="OrthoDB" id="5411902at2"/>
<feature type="signal peptide" evidence="1">
    <location>
        <begin position="1"/>
        <end position="21"/>
    </location>
</feature>
<dbReference type="RefSeq" id="WP_014959644.1">
    <property type="nucleotide sequence ID" value="NC_018645.1"/>
</dbReference>
<reference evidence="2 3" key="1">
    <citation type="journal article" date="2013" name="Environ. Microbiol.">
        <title>Complete genome, catabolic sub-proteomes and key-metabolites of Desulfobacula toluolica Tol2, a marine, aromatic compound-degrading, sulfate-reducing bacterium.</title>
        <authorList>
            <person name="Wohlbrand L."/>
            <person name="Jacob J.H."/>
            <person name="Kube M."/>
            <person name="Mussmann M."/>
            <person name="Jarling R."/>
            <person name="Beck A."/>
            <person name="Amann R."/>
            <person name="Wilkes H."/>
            <person name="Reinhardt R."/>
            <person name="Rabus R."/>
        </authorList>
    </citation>
    <scope>NUCLEOTIDE SEQUENCE [LARGE SCALE GENOMIC DNA]</scope>
    <source>
        <strain evidence="3">DSM 7467 / Tol2</strain>
    </source>
</reference>
<dbReference type="EMBL" id="FO203503">
    <property type="protein sequence ID" value="CCK82464.1"/>
    <property type="molecule type" value="Genomic_DNA"/>
</dbReference>
<dbReference type="HOGENOM" id="CLU_663466_0_0_7"/>
<accession>K0ND02</accession>
<organism evidence="2 3">
    <name type="scientific">Desulfobacula toluolica (strain DSM 7467 / Tol2)</name>
    <dbReference type="NCBI Taxonomy" id="651182"/>
    <lineage>
        <taxon>Bacteria</taxon>
        <taxon>Pseudomonadati</taxon>
        <taxon>Thermodesulfobacteriota</taxon>
        <taxon>Desulfobacteria</taxon>
        <taxon>Desulfobacterales</taxon>
        <taxon>Desulfobacteraceae</taxon>
        <taxon>Desulfobacula</taxon>
    </lineage>
</organism>
<keyword evidence="3" id="KW-1185">Reference proteome</keyword>
<gene>
    <name evidence="2" type="ordered locus">TOL2_C43080</name>
</gene>
<keyword evidence="1" id="KW-0732">Signal</keyword>
<dbReference type="Proteomes" id="UP000007347">
    <property type="component" value="Chromosome"/>
</dbReference>
<evidence type="ECO:0000313" key="3">
    <source>
        <dbReference type="Proteomes" id="UP000007347"/>
    </source>
</evidence>